<dbReference type="Proteomes" id="UP001234297">
    <property type="component" value="Chromosome 6"/>
</dbReference>
<comment type="caution">
    <text evidence="1">The sequence shown here is derived from an EMBL/GenBank/DDBJ whole genome shotgun (WGS) entry which is preliminary data.</text>
</comment>
<evidence type="ECO:0000313" key="1">
    <source>
        <dbReference type="EMBL" id="KAJ8627666.1"/>
    </source>
</evidence>
<gene>
    <name evidence="1" type="ORF">MRB53_020973</name>
</gene>
<protein>
    <submittedName>
        <fullName evidence="1">Uncharacterized protein</fullName>
    </submittedName>
</protein>
<dbReference type="EMBL" id="CM056814">
    <property type="protein sequence ID" value="KAJ8627666.1"/>
    <property type="molecule type" value="Genomic_DNA"/>
</dbReference>
<evidence type="ECO:0000313" key="2">
    <source>
        <dbReference type="Proteomes" id="UP001234297"/>
    </source>
</evidence>
<organism evidence="1 2">
    <name type="scientific">Persea americana</name>
    <name type="common">Avocado</name>
    <dbReference type="NCBI Taxonomy" id="3435"/>
    <lineage>
        <taxon>Eukaryota</taxon>
        <taxon>Viridiplantae</taxon>
        <taxon>Streptophyta</taxon>
        <taxon>Embryophyta</taxon>
        <taxon>Tracheophyta</taxon>
        <taxon>Spermatophyta</taxon>
        <taxon>Magnoliopsida</taxon>
        <taxon>Magnoliidae</taxon>
        <taxon>Laurales</taxon>
        <taxon>Lauraceae</taxon>
        <taxon>Persea</taxon>
    </lineage>
</organism>
<name>A0ACC2L3B3_PERAE</name>
<sequence>MGYDAQNPISLGGGRGILILLEPTLTKSQLEDWKLHRRIDKSSYGLGYDSDTPMRQLTQRLQSHFDDQASTSRVDEDIDLPRYLFEELPDEDPGSSSNWYDFSDDEEELSDDTDTRFSDSELPSSPKEVPYFNPVSAGDWDHLIASLEKSTDQEDLWTEAEPWSENALGNPEGLVELEASENVVEEPLSNLPTEDSVQKIDLGTPDNPRPVFISKNIKDDELPEYVSFLHEFVDCFAWSYTEMPGLDPKIAVHKLNLQENIKPVKQGQRRFRPDVMNKIEQEVQKLKNVGFICEKQYPEWLANIVPVTKKKGQIRVCIDYRDLNNACPKDEFPLPIPEVMIDNTCGFERMTFMDGFSGYNQIKMHPKDERHTSFRTPFGVYCYTVMSFSLKNAGATYQRAMMKIFLDMQHKTVECYVDDLAVKRKRKEDHLKDLREVFLWLRKHKLRMNPLKCFFGFSSGKFLGYIVRKGGIELDPIKVEAILEMPSPRTLRALKGLQGSCIPRQQVVPDQTPVLVAPTSGKPFILYTRAIDYSLGALLAQENDGGKEAALYYLSRMLVGAEHRYSPVEKECLAVMFAVQKLRHYLLSNTVYLISMINLLKVLMDPSFSFLPSSVPGPPGYGGAKRKKEQASTFFLYGFPGSPAIMHPWSPETMGMATLDFGPFSGRLPVVVS</sequence>
<reference evidence="1 2" key="1">
    <citation type="journal article" date="2022" name="Hortic Res">
        <title>A haplotype resolved chromosomal level avocado genome allows analysis of novel avocado genes.</title>
        <authorList>
            <person name="Nath O."/>
            <person name="Fletcher S.J."/>
            <person name="Hayward A."/>
            <person name="Shaw L.M."/>
            <person name="Masouleh A.K."/>
            <person name="Furtado A."/>
            <person name="Henry R.J."/>
            <person name="Mitter N."/>
        </authorList>
    </citation>
    <scope>NUCLEOTIDE SEQUENCE [LARGE SCALE GENOMIC DNA]</scope>
    <source>
        <strain evidence="2">cv. Hass</strain>
    </source>
</reference>
<proteinExistence type="predicted"/>
<accession>A0ACC2L3B3</accession>
<keyword evidence="2" id="KW-1185">Reference proteome</keyword>